<name>A0A261Y0Y1_9FUNG</name>
<comment type="caution">
    <text evidence="2">The sequence shown here is derived from an EMBL/GenBank/DDBJ whole genome shotgun (WGS) entry which is preliminary data.</text>
</comment>
<organism evidence="2 3">
    <name type="scientific">Bifiguratus adelaidae</name>
    <dbReference type="NCBI Taxonomy" id="1938954"/>
    <lineage>
        <taxon>Eukaryota</taxon>
        <taxon>Fungi</taxon>
        <taxon>Fungi incertae sedis</taxon>
        <taxon>Mucoromycota</taxon>
        <taxon>Mucoromycotina</taxon>
        <taxon>Endogonomycetes</taxon>
        <taxon>Endogonales</taxon>
        <taxon>Endogonales incertae sedis</taxon>
        <taxon>Bifiguratus</taxon>
    </lineage>
</organism>
<dbReference type="InterPro" id="IPR011051">
    <property type="entry name" value="RmlC_Cupin_sf"/>
</dbReference>
<evidence type="ECO:0000313" key="2">
    <source>
        <dbReference type="EMBL" id="OZJ04228.1"/>
    </source>
</evidence>
<dbReference type="SUPFAM" id="SSF51182">
    <property type="entry name" value="RmlC-like cupins"/>
    <property type="match status" value="1"/>
</dbReference>
<dbReference type="Proteomes" id="UP000242875">
    <property type="component" value="Unassembled WGS sequence"/>
</dbReference>
<evidence type="ECO:0000259" key="1">
    <source>
        <dbReference type="Pfam" id="PF07883"/>
    </source>
</evidence>
<sequence length="138" mass="15652">MPILSHTHANPERYAKKSDAKVEHREDVAFTAIPSFPACLGGSWKLLSPKPFLRAIMRFPEGVILPLHHHPTTACISVLQGQMVIVDIVSNQAYLVAAGQKYVIAARHVHEMRFLTDTKFEFATDSTEMTVYWDFEER</sequence>
<feature type="domain" description="Cupin type-2" evidence="1">
    <location>
        <begin position="56"/>
        <end position="122"/>
    </location>
</feature>
<proteinExistence type="predicted"/>
<dbReference type="Gene3D" id="2.60.120.10">
    <property type="entry name" value="Jelly Rolls"/>
    <property type="match status" value="1"/>
</dbReference>
<dbReference type="OrthoDB" id="2225991at2759"/>
<evidence type="ECO:0000313" key="3">
    <source>
        <dbReference type="Proteomes" id="UP000242875"/>
    </source>
</evidence>
<dbReference type="AlphaFoldDB" id="A0A261Y0Y1"/>
<protein>
    <recommendedName>
        <fullName evidence="1">Cupin type-2 domain-containing protein</fullName>
    </recommendedName>
</protein>
<dbReference type="InterPro" id="IPR014710">
    <property type="entry name" value="RmlC-like_jellyroll"/>
</dbReference>
<keyword evidence="3" id="KW-1185">Reference proteome</keyword>
<gene>
    <name evidence="2" type="ORF">BZG36_02961</name>
</gene>
<accession>A0A261Y0Y1</accession>
<reference evidence="2 3" key="1">
    <citation type="journal article" date="2017" name="Mycologia">
        <title>Bifiguratus adelaidae, gen. et sp. nov., a new member of Mucoromycotina in endophytic and soil-dwelling habitats.</title>
        <authorList>
            <person name="Torres-Cruz T.J."/>
            <person name="Billingsley Tobias T.L."/>
            <person name="Almatruk M."/>
            <person name="Hesse C."/>
            <person name="Kuske C.R."/>
            <person name="Desiro A."/>
            <person name="Benucci G.M."/>
            <person name="Bonito G."/>
            <person name="Stajich J.E."/>
            <person name="Dunlap C."/>
            <person name="Arnold A.E."/>
            <person name="Porras-Alfaro A."/>
        </authorList>
    </citation>
    <scope>NUCLEOTIDE SEQUENCE [LARGE SCALE GENOMIC DNA]</scope>
    <source>
        <strain evidence="2 3">AZ0501</strain>
    </source>
</reference>
<dbReference type="InterPro" id="IPR013096">
    <property type="entry name" value="Cupin_2"/>
</dbReference>
<dbReference type="EMBL" id="MVBO01000049">
    <property type="protein sequence ID" value="OZJ04228.1"/>
    <property type="molecule type" value="Genomic_DNA"/>
</dbReference>
<dbReference type="Pfam" id="PF07883">
    <property type="entry name" value="Cupin_2"/>
    <property type="match status" value="1"/>
</dbReference>